<proteinExistence type="predicted"/>
<reference evidence="2 3" key="1">
    <citation type="submission" date="2016-02" db="EMBL/GenBank/DDBJ databases">
        <title>Biosynthesis of antibiotic leucinostatins and their inhibition on Phytophthora in bio-control Purpureocillium lilacinum.</title>
        <authorList>
            <person name="Wang G."/>
            <person name="Liu Z."/>
            <person name="Lin R."/>
            <person name="Li E."/>
            <person name="Mao Z."/>
            <person name="Ling J."/>
            <person name="Yin W."/>
            <person name="Xie B."/>
        </authorList>
    </citation>
    <scope>NUCLEOTIDE SEQUENCE [LARGE SCALE GENOMIC DNA]</scope>
    <source>
        <strain evidence="2">PLFJ-1</strain>
    </source>
</reference>
<evidence type="ECO:0000313" key="3">
    <source>
        <dbReference type="Proteomes" id="UP000078340"/>
    </source>
</evidence>
<dbReference type="GO" id="GO:0016020">
    <property type="term" value="C:membrane"/>
    <property type="evidence" value="ECO:0007669"/>
    <property type="project" value="TreeGrafter"/>
</dbReference>
<feature type="compositionally biased region" description="Polar residues" evidence="1">
    <location>
        <begin position="146"/>
        <end position="165"/>
    </location>
</feature>
<gene>
    <name evidence="2" type="ORF">VFPFJ_04078</name>
</gene>
<feature type="region of interest" description="Disordered" evidence="1">
    <location>
        <begin position="146"/>
        <end position="219"/>
    </location>
</feature>
<dbReference type="AlphaFoldDB" id="A0A179HRY0"/>
<feature type="compositionally biased region" description="Basic residues" evidence="1">
    <location>
        <begin position="200"/>
        <end position="219"/>
    </location>
</feature>
<organism evidence="2 3">
    <name type="scientific">Purpureocillium lilacinum</name>
    <name type="common">Paecilomyces lilacinus</name>
    <dbReference type="NCBI Taxonomy" id="33203"/>
    <lineage>
        <taxon>Eukaryota</taxon>
        <taxon>Fungi</taxon>
        <taxon>Dikarya</taxon>
        <taxon>Ascomycota</taxon>
        <taxon>Pezizomycotina</taxon>
        <taxon>Sordariomycetes</taxon>
        <taxon>Hypocreomycetidae</taxon>
        <taxon>Hypocreales</taxon>
        <taxon>Ophiocordycipitaceae</taxon>
        <taxon>Purpureocillium</taxon>
    </lineage>
</organism>
<feature type="region of interest" description="Disordered" evidence="1">
    <location>
        <begin position="1"/>
        <end position="20"/>
    </location>
</feature>
<dbReference type="Proteomes" id="UP000078340">
    <property type="component" value="Unassembled WGS sequence"/>
</dbReference>
<name>A0A179HRY0_PURLI</name>
<dbReference type="EMBL" id="LSBI01000003">
    <property type="protein sequence ID" value="OAQ92338.1"/>
    <property type="molecule type" value="Genomic_DNA"/>
</dbReference>
<dbReference type="InterPro" id="IPR010721">
    <property type="entry name" value="UstE-like"/>
</dbReference>
<accession>A0A179HRY0</accession>
<feature type="compositionally biased region" description="Low complexity" evidence="1">
    <location>
        <begin position="182"/>
        <end position="199"/>
    </location>
</feature>
<comment type="caution">
    <text evidence="2">The sequence shown here is derived from an EMBL/GenBank/DDBJ whole genome shotgun (WGS) entry which is preliminary data.</text>
</comment>
<protein>
    <submittedName>
        <fullName evidence="2">Uncharacterized protein</fullName>
    </submittedName>
</protein>
<sequence>MLTAHCSLPGGAGRAVARPRGGGGGAWGGFSSAHSRRHGQAAPPARHWLVDGDGVTTRCRNQSVHDGSDCARAVGWTHARIRIITRRGQRSEFLVCRPSVIRYISWRAVADPFRVLGDDHLHDIFPLACGPSTSLLFSAPATAVTTPPHITSREQNGAEQAQSNGAAEHTAGKSSSHHHVAPPRAAAHHVLPLPAAARPRPLRGRRPRRAGRRRRALHPRPLRALLRRVGLRHRPRRRRPDLYLPALRARAAGRIVELPSLLDALVPGRTGPGAAWWNWRQIVATGLAMLWTIRRECSSTPLPSLACRVAGALLPFAPFDAIRPPAVPLCLIPLAPDGSKTAVGSYLFKRVLSSGHDSRFEGIRDRPAAFAGAFAAQAAWVTLMLAPVIALNAVVPGTALAAGAAASTGVRVTDMLGLGTWIVGFGFEAVADAQKSRWAREKRDKVHDEAFMTSGLFSVRCVSPLPILLPPPLSGPACANRICAN</sequence>
<evidence type="ECO:0000256" key="1">
    <source>
        <dbReference type="SAM" id="MobiDB-lite"/>
    </source>
</evidence>
<evidence type="ECO:0000313" key="2">
    <source>
        <dbReference type="EMBL" id="OAQ92338.1"/>
    </source>
</evidence>
<dbReference type="PANTHER" id="PTHR32251">
    <property type="entry name" value="3-OXO-5-ALPHA-STEROID 4-DEHYDROGENASE"/>
    <property type="match status" value="1"/>
</dbReference>
<dbReference type="PANTHER" id="PTHR32251:SF17">
    <property type="entry name" value="STEROID 5-ALPHA REDUCTASE C-TERMINAL DOMAIN-CONTAINING PROTEIN"/>
    <property type="match status" value="1"/>
</dbReference>
<dbReference type="Pfam" id="PF06966">
    <property type="entry name" value="DUF1295"/>
    <property type="match status" value="1"/>
</dbReference>